<organism evidence="7">
    <name type="scientific">Neobacillus citreus</name>
    <dbReference type="NCBI Taxonomy" id="2833578"/>
    <lineage>
        <taxon>Bacteria</taxon>
        <taxon>Bacillati</taxon>
        <taxon>Bacillota</taxon>
        <taxon>Bacilli</taxon>
        <taxon>Bacillales</taxon>
        <taxon>Bacillaceae</taxon>
        <taxon>Neobacillus</taxon>
    </lineage>
</organism>
<evidence type="ECO:0000313" key="9">
    <source>
        <dbReference type="Proteomes" id="UP000677265"/>
    </source>
</evidence>
<dbReference type="Proteomes" id="UP000677265">
    <property type="component" value="Unassembled WGS sequence"/>
</dbReference>
<name>A0A942Y5R8_9BACI</name>
<dbReference type="EMBL" id="JAGYPE010000001">
    <property type="protein sequence ID" value="MBS4179932.1"/>
    <property type="molecule type" value="Genomic_DNA"/>
</dbReference>
<keyword evidence="5 6" id="KW-0472">Membrane</keyword>
<evidence type="ECO:0000313" key="8">
    <source>
        <dbReference type="EMBL" id="MCH6264768.1"/>
    </source>
</evidence>
<comment type="caution">
    <text evidence="7">The sequence shown here is derived from an EMBL/GenBank/DDBJ whole genome shotgun (WGS) entry which is preliminary data.</text>
</comment>
<evidence type="ECO:0000256" key="3">
    <source>
        <dbReference type="ARBA" id="ARBA00022692"/>
    </source>
</evidence>
<evidence type="ECO:0000256" key="1">
    <source>
        <dbReference type="ARBA" id="ARBA00004651"/>
    </source>
</evidence>
<keyword evidence="9" id="KW-1185">Reference proteome</keyword>
<feature type="transmembrane region" description="Helical" evidence="6">
    <location>
        <begin position="50"/>
        <end position="70"/>
    </location>
</feature>
<dbReference type="AlphaFoldDB" id="A0A942Y5R8"/>
<feature type="transmembrane region" description="Helical" evidence="6">
    <location>
        <begin position="190"/>
        <end position="212"/>
    </location>
</feature>
<reference evidence="7" key="1">
    <citation type="submission" date="2021-05" db="EMBL/GenBank/DDBJ databases">
        <title>Novel Bacillus species.</title>
        <authorList>
            <person name="Liu G."/>
        </authorList>
    </citation>
    <scope>NUCLEOTIDE SEQUENCE</scope>
    <source>
        <strain evidence="7 9">FJAT-50051</strain>
    </source>
</reference>
<feature type="transmembrane region" description="Helical" evidence="6">
    <location>
        <begin position="82"/>
        <end position="104"/>
    </location>
</feature>
<evidence type="ECO:0000256" key="5">
    <source>
        <dbReference type="ARBA" id="ARBA00023136"/>
    </source>
</evidence>
<keyword evidence="4 6" id="KW-1133">Transmembrane helix</keyword>
<keyword evidence="2" id="KW-1003">Cell membrane</keyword>
<feature type="transmembrane region" description="Helical" evidence="6">
    <location>
        <begin position="124"/>
        <end position="145"/>
    </location>
</feature>
<keyword evidence="3 6" id="KW-0812">Transmembrane</keyword>
<sequence>MHSNNHVTHYLDDTFLQVVLLLPLVLVLFLYLLAVSLLKFRKKTWPLNRTFFFVLAICCAVAAVSGPLAVRAHQDFTAHMLSHLLLGMLAPLLMVLAAPMTIILRTLNVNAARRLVTFLKKRYFLFLSDPVVASLINVGGLWVLYTSDLYMAMHKHTLVYVAVHLHVFLGGYVFTSALVNIDPIPHRRSFIYRGIVMVAALAGHGILSKYIYAHPPAGVPADQAESGSLLMYYGGDVIDLILVVIFCYQWYKENSPIGKPLRAKTEA</sequence>
<feature type="transmembrane region" description="Helical" evidence="6">
    <location>
        <begin position="232"/>
        <end position="251"/>
    </location>
</feature>
<comment type="subcellular location">
    <subcellularLocation>
        <location evidence="1">Cell membrane</location>
        <topology evidence="1">Multi-pass membrane protein</topology>
    </subcellularLocation>
</comment>
<accession>A0A942Y5R8</accession>
<dbReference type="InterPro" id="IPR019108">
    <property type="entry name" value="Caa3_assmbl_CtaG-rel"/>
</dbReference>
<evidence type="ECO:0000313" key="7">
    <source>
        <dbReference type="EMBL" id="MBS4179932.1"/>
    </source>
</evidence>
<protein>
    <submittedName>
        <fullName evidence="7">Cytochrome c oxidase assembly protein</fullName>
    </submittedName>
</protein>
<evidence type="ECO:0000256" key="4">
    <source>
        <dbReference type="ARBA" id="ARBA00022989"/>
    </source>
</evidence>
<feature type="transmembrane region" description="Helical" evidence="6">
    <location>
        <begin position="15"/>
        <end position="38"/>
    </location>
</feature>
<gene>
    <name evidence="8" type="ORF">KHB02_004415</name>
    <name evidence="7" type="ORF">KHB02_00885</name>
</gene>
<dbReference type="RefSeq" id="WP_213139971.1">
    <property type="nucleotide sequence ID" value="NZ_JAGYPE020000004.1"/>
</dbReference>
<dbReference type="EMBL" id="JAGYPE020000004">
    <property type="protein sequence ID" value="MCH6264768.1"/>
    <property type="molecule type" value="Genomic_DNA"/>
</dbReference>
<evidence type="ECO:0000256" key="2">
    <source>
        <dbReference type="ARBA" id="ARBA00022475"/>
    </source>
</evidence>
<proteinExistence type="predicted"/>
<dbReference type="GO" id="GO:0005886">
    <property type="term" value="C:plasma membrane"/>
    <property type="evidence" value="ECO:0007669"/>
    <property type="project" value="UniProtKB-SubCell"/>
</dbReference>
<feature type="transmembrane region" description="Helical" evidence="6">
    <location>
        <begin position="157"/>
        <end position="178"/>
    </location>
</feature>
<evidence type="ECO:0000256" key="6">
    <source>
        <dbReference type="SAM" id="Phobius"/>
    </source>
</evidence>
<dbReference type="Pfam" id="PF09678">
    <property type="entry name" value="Caa3_CtaG"/>
    <property type="match status" value="1"/>
</dbReference>